<protein>
    <submittedName>
        <fullName evidence="1">Uncharacterized protein</fullName>
    </submittedName>
</protein>
<dbReference type="AlphaFoldDB" id="D4M0N3"/>
<organism evidence="1 2">
    <name type="scientific">[Ruminococcus] torques L2-14</name>
    <dbReference type="NCBI Taxonomy" id="657313"/>
    <lineage>
        <taxon>Bacteria</taxon>
        <taxon>Bacillati</taxon>
        <taxon>Bacillota</taxon>
        <taxon>Clostridia</taxon>
        <taxon>Lachnospirales</taxon>
        <taxon>Lachnospiraceae</taxon>
        <taxon>Mediterraneibacter</taxon>
    </lineage>
</organism>
<evidence type="ECO:0000313" key="1">
    <source>
        <dbReference type="EMBL" id="CBL27593.1"/>
    </source>
</evidence>
<evidence type="ECO:0000313" key="2">
    <source>
        <dbReference type="Proteomes" id="UP000008956"/>
    </source>
</evidence>
<accession>D4M0N3</accession>
<dbReference type="HOGENOM" id="CLU_3412886_0_0_9"/>
<dbReference type="Proteomes" id="UP000008956">
    <property type="component" value="Chromosome"/>
</dbReference>
<sequence>MVSFFLNEVHNKILMEEYRYNGTEFTKK</sequence>
<name>D4M0N3_9FIRM</name>
<reference evidence="1 2" key="1">
    <citation type="submission" date="2010-03" db="EMBL/GenBank/DDBJ databases">
        <title>The genome sequence of Ruminococcus torques L2-14.</title>
        <authorList>
            <consortium name="metaHIT consortium -- http://www.metahit.eu/"/>
            <person name="Pajon A."/>
            <person name="Turner K."/>
            <person name="Parkhill J."/>
            <person name="Duncan S."/>
            <person name="Flint H."/>
        </authorList>
    </citation>
    <scope>NUCLEOTIDE SEQUENCE [LARGE SCALE GENOMIC DNA]</scope>
    <source>
        <strain evidence="1 2">L2-14</strain>
    </source>
</reference>
<proteinExistence type="predicted"/>
<reference evidence="1 2" key="2">
    <citation type="submission" date="2010-03" db="EMBL/GenBank/DDBJ databases">
        <authorList>
            <person name="Pajon A."/>
        </authorList>
    </citation>
    <scope>NUCLEOTIDE SEQUENCE [LARGE SCALE GENOMIC DNA]</scope>
    <source>
        <strain evidence="1 2">L2-14</strain>
    </source>
</reference>
<dbReference type="EMBL" id="FP929055">
    <property type="protein sequence ID" value="CBL27593.1"/>
    <property type="molecule type" value="Genomic_DNA"/>
</dbReference>
<dbReference type="KEGG" id="rto:RTO_32200"/>
<gene>
    <name evidence="1" type="ORF">RTO_32200</name>
</gene>